<dbReference type="InterPro" id="IPR005552">
    <property type="entry name" value="Scramblase"/>
</dbReference>
<comment type="similarity">
    <text evidence="1 2">Belongs to the phospholipid scramblase family.</text>
</comment>
<evidence type="ECO:0000313" key="3">
    <source>
        <dbReference type="EMBL" id="ODM95302.1"/>
    </source>
</evidence>
<sequence>MEFQTPSIFKKPPEPDTVDDSLSIEEVLPTTSAILPPADLERIRTWNEVNFNKRFKALTPPNKVTYYYGMKLGYGDFLSFKKTSGCKCPCFPCARPKIKVFDSLENFVGTVSPKCPWFCCCSRVKLVGKDATGKVHFKVKWVDCCGTSKFQIFFPKKSTPVGTIEDFPDSAPGCDAAGGDCPPNFGASFDSSVNVRDKALMIGAALLVDYMYFKPPKRSKSGGSQRMGSFSSRRV</sequence>
<keyword evidence="2" id="KW-0106">Calcium</keyword>
<dbReference type="Pfam" id="PF03803">
    <property type="entry name" value="Scramblase"/>
    <property type="match status" value="1"/>
</dbReference>
<reference evidence="3 4" key="1">
    <citation type="journal article" date="2016" name="Genome Biol. Evol.">
        <title>Gene Family Evolution Reflects Adaptation to Soil Environmental Stressors in the Genome of the Collembolan Orchesella cincta.</title>
        <authorList>
            <person name="Faddeeva-Vakhrusheva A."/>
            <person name="Derks M.F."/>
            <person name="Anvar S.Y."/>
            <person name="Agamennone V."/>
            <person name="Suring W."/>
            <person name="Smit S."/>
            <person name="van Straalen N.M."/>
            <person name="Roelofs D."/>
        </authorList>
    </citation>
    <scope>NUCLEOTIDE SEQUENCE [LARGE SCALE GENOMIC DNA]</scope>
    <source>
        <tissue evidence="3">Mixed pool</tissue>
    </source>
</reference>
<comment type="cofactor">
    <cofactor evidence="2">
        <name>Ca(2+)</name>
        <dbReference type="ChEBI" id="CHEBI:29108"/>
    </cofactor>
</comment>
<evidence type="ECO:0000256" key="2">
    <source>
        <dbReference type="RuleBase" id="RU363116"/>
    </source>
</evidence>
<keyword evidence="2" id="KW-0449">Lipoprotein</keyword>
<name>A0A1D2MQV4_ORCCI</name>
<gene>
    <name evidence="3" type="ORF">Ocin01_11375</name>
</gene>
<evidence type="ECO:0000256" key="1">
    <source>
        <dbReference type="ARBA" id="ARBA00005350"/>
    </source>
</evidence>
<proteinExistence type="inferred from homology"/>
<keyword evidence="2" id="KW-0564">Palmitate</keyword>
<dbReference type="GO" id="GO:0005886">
    <property type="term" value="C:plasma membrane"/>
    <property type="evidence" value="ECO:0007669"/>
    <property type="project" value="TreeGrafter"/>
</dbReference>
<comment type="function">
    <text evidence="2">May mediate accelerated ATP-independent bidirectional transbilayer migration of phospholipids upon binding calcium ions that results in a loss of phospholipid asymmetry in the plasma membrane.</text>
</comment>
<dbReference type="PANTHER" id="PTHR23248">
    <property type="entry name" value="PHOSPHOLIPID SCRAMBLASE-RELATED"/>
    <property type="match status" value="1"/>
</dbReference>
<organism evidence="3 4">
    <name type="scientific">Orchesella cincta</name>
    <name type="common">Springtail</name>
    <name type="synonym">Podura cincta</name>
    <dbReference type="NCBI Taxonomy" id="48709"/>
    <lineage>
        <taxon>Eukaryota</taxon>
        <taxon>Metazoa</taxon>
        <taxon>Ecdysozoa</taxon>
        <taxon>Arthropoda</taxon>
        <taxon>Hexapoda</taxon>
        <taxon>Collembola</taxon>
        <taxon>Entomobryomorpha</taxon>
        <taxon>Entomobryoidea</taxon>
        <taxon>Orchesellidae</taxon>
        <taxon>Orchesellinae</taxon>
        <taxon>Orchesella</taxon>
    </lineage>
</organism>
<protein>
    <recommendedName>
        <fullName evidence="2">Phospholipid scramblase</fullName>
    </recommendedName>
</protein>
<evidence type="ECO:0000313" key="4">
    <source>
        <dbReference type="Proteomes" id="UP000094527"/>
    </source>
</evidence>
<dbReference type="EMBL" id="LJIJ01000687">
    <property type="protein sequence ID" value="ODM95302.1"/>
    <property type="molecule type" value="Genomic_DNA"/>
</dbReference>
<dbReference type="AlphaFoldDB" id="A0A1D2MQV4"/>
<comment type="caution">
    <text evidence="3">The sequence shown here is derived from an EMBL/GenBank/DDBJ whole genome shotgun (WGS) entry which is preliminary data.</text>
</comment>
<dbReference type="Proteomes" id="UP000094527">
    <property type="component" value="Unassembled WGS sequence"/>
</dbReference>
<dbReference type="OrthoDB" id="191150at2759"/>
<keyword evidence="4" id="KW-1185">Reference proteome</keyword>
<accession>A0A1D2MQV4</accession>
<dbReference type="GO" id="GO:0017128">
    <property type="term" value="F:phospholipid scramblase activity"/>
    <property type="evidence" value="ECO:0007669"/>
    <property type="project" value="InterPro"/>
</dbReference>
<dbReference type="PANTHER" id="PTHR23248:SF9">
    <property type="entry name" value="PHOSPHOLIPID SCRAMBLASE"/>
    <property type="match status" value="1"/>
</dbReference>